<dbReference type="InterPro" id="IPR035810">
    <property type="entry name" value="PEBP_euk"/>
</dbReference>
<dbReference type="AlphaFoldDB" id="A0A445JK21"/>
<organism evidence="1 2">
    <name type="scientific">Glycine soja</name>
    <name type="common">Wild soybean</name>
    <dbReference type="NCBI Taxonomy" id="3848"/>
    <lineage>
        <taxon>Eukaryota</taxon>
        <taxon>Viridiplantae</taxon>
        <taxon>Streptophyta</taxon>
        <taxon>Embryophyta</taxon>
        <taxon>Tracheophyta</taxon>
        <taxon>Spermatophyta</taxon>
        <taxon>Magnoliopsida</taxon>
        <taxon>eudicotyledons</taxon>
        <taxon>Gunneridae</taxon>
        <taxon>Pentapetalae</taxon>
        <taxon>rosids</taxon>
        <taxon>fabids</taxon>
        <taxon>Fabales</taxon>
        <taxon>Fabaceae</taxon>
        <taxon>Papilionoideae</taxon>
        <taxon>50 kb inversion clade</taxon>
        <taxon>NPAAA clade</taxon>
        <taxon>indigoferoid/millettioid clade</taxon>
        <taxon>Phaseoleae</taxon>
        <taxon>Glycine</taxon>
        <taxon>Glycine subgen. Soja</taxon>
    </lineage>
</organism>
<keyword evidence="2" id="KW-1185">Reference proteome</keyword>
<accession>A0A445JK21</accession>
<dbReference type="PANTHER" id="PTHR11362">
    <property type="entry name" value="PHOSPHATIDYLETHANOLAMINE-BINDING PROTEIN"/>
    <property type="match status" value="1"/>
</dbReference>
<name>A0A445JK21_GLYSO</name>
<evidence type="ECO:0000313" key="2">
    <source>
        <dbReference type="Proteomes" id="UP000289340"/>
    </source>
</evidence>
<dbReference type="SUPFAM" id="SSF49777">
    <property type="entry name" value="PEBP-like"/>
    <property type="match status" value="1"/>
</dbReference>
<dbReference type="Gene3D" id="3.90.280.10">
    <property type="entry name" value="PEBP-like"/>
    <property type="match status" value="1"/>
</dbReference>
<evidence type="ECO:0000313" key="1">
    <source>
        <dbReference type="EMBL" id="RZB98810.1"/>
    </source>
</evidence>
<dbReference type="CDD" id="cd00866">
    <property type="entry name" value="PEBP_euk"/>
    <property type="match status" value="1"/>
</dbReference>
<protein>
    <submittedName>
        <fullName evidence="1">Protein FLOWERING LOCUS T</fullName>
    </submittedName>
</protein>
<comment type="caution">
    <text evidence="1">The sequence shown here is derived from an EMBL/GenBank/DDBJ whole genome shotgun (WGS) entry which is preliminary data.</text>
</comment>
<dbReference type="Proteomes" id="UP000289340">
    <property type="component" value="Chromosome 8"/>
</dbReference>
<dbReference type="Gramene" id="XM_028391550.1">
    <property type="protein sequence ID" value="XP_028247351.1"/>
    <property type="gene ID" value="LOC114424696"/>
</dbReference>
<dbReference type="InterPro" id="IPR008914">
    <property type="entry name" value="PEBP"/>
</dbReference>
<dbReference type="Pfam" id="PF01161">
    <property type="entry name" value="PBP"/>
    <property type="match status" value="1"/>
</dbReference>
<gene>
    <name evidence="1" type="ORF">D0Y65_021612</name>
</gene>
<reference evidence="1 2" key="1">
    <citation type="submission" date="2018-09" db="EMBL/GenBank/DDBJ databases">
        <title>A high-quality reference genome of wild soybean provides a powerful tool to mine soybean genomes.</title>
        <authorList>
            <person name="Xie M."/>
            <person name="Chung C.Y.L."/>
            <person name="Li M.-W."/>
            <person name="Wong F.-L."/>
            <person name="Chan T.-F."/>
            <person name="Lam H.-M."/>
        </authorList>
    </citation>
    <scope>NUCLEOTIDE SEQUENCE [LARGE SCALE GENOMIC DNA]</scope>
    <source>
        <strain evidence="2">cv. W05</strain>
        <tissue evidence="1">Hypocotyl of etiolated seedlings</tissue>
    </source>
</reference>
<dbReference type="EMBL" id="QZWG01000008">
    <property type="protein sequence ID" value="RZB98810.1"/>
    <property type="molecule type" value="Genomic_DNA"/>
</dbReference>
<dbReference type="InterPro" id="IPR036610">
    <property type="entry name" value="PEBP-like_sf"/>
</dbReference>
<proteinExistence type="predicted"/>
<dbReference type="PANTHER" id="PTHR11362:SF9">
    <property type="entry name" value="PROTEIN FLOWERING LOCUS T-RELATED"/>
    <property type="match status" value="1"/>
</dbReference>
<sequence length="171" mass="19593">MSRSKQPLAIKKAEEEEDLIEDVLIDDCNNFVGLKVTYGSTQVTNRCRLTSDQTNDRPIVEIRGDANSFYTLVMVDPDSPSRDKPTEREHLLWLVANIQVGGATFGEEVVPYEGPFPHRWIHRIVFVLFRMKSGRIVKAPEKRTNFNTTEFAAKYELQDVAGVFFNSRRRG</sequence>